<accession>A0A4Z2E6D5</accession>
<gene>
    <name evidence="1" type="ORF">EYF80_065541</name>
</gene>
<dbReference type="AlphaFoldDB" id="A0A4Z2E6D5"/>
<protein>
    <submittedName>
        <fullName evidence="1">Uncharacterized protein</fullName>
    </submittedName>
</protein>
<organism evidence="1 2">
    <name type="scientific">Liparis tanakae</name>
    <name type="common">Tanaka's snailfish</name>
    <dbReference type="NCBI Taxonomy" id="230148"/>
    <lineage>
        <taxon>Eukaryota</taxon>
        <taxon>Metazoa</taxon>
        <taxon>Chordata</taxon>
        <taxon>Craniata</taxon>
        <taxon>Vertebrata</taxon>
        <taxon>Euteleostomi</taxon>
        <taxon>Actinopterygii</taxon>
        <taxon>Neopterygii</taxon>
        <taxon>Teleostei</taxon>
        <taxon>Neoteleostei</taxon>
        <taxon>Acanthomorphata</taxon>
        <taxon>Eupercaria</taxon>
        <taxon>Perciformes</taxon>
        <taxon>Cottioidei</taxon>
        <taxon>Cottales</taxon>
        <taxon>Liparidae</taxon>
        <taxon>Liparis</taxon>
    </lineage>
</organism>
<keyword evidence="2" id="KW-1185">Reference proteome</keyword>
<dbReference type="Proteomes" id="UP000314294">
    <property type="component" value="Unassembled WGS sequence"/>
</dbReference>
<dbReference type="EMBL" id="SRLO01015677">
    <property type="protein sequence ID" value="TNN24335.1"/>
    <property type="molecule type" value="Genomic_DNA"/>
</dbReference>
<proteinExistence type="predicted"/>
<sequence length="79" mass="8554">MSILTPAGVIQSVIARPVWLNLRRRSPRPRLAARVRPQSRSSAWLLCVASLRGSSAWLLCVAPLRGVTAPPARCSAPAR</sequence>
<evidence type="ECO:0000313" key="2">
    <source>
        <dbReference type="Proteomes" id="UP000314294"/>
    </source>
</evidence>
<comment type="caution">
    <text evidence="1">The sequence shown here is derived from an EMBL/GenBank/DDBJ whole genome shotgun (WGS) entry which is preliminary data.</text>
</comment>
<evidence type="ECO:0000313" key="1">
    <source>
        <dbReference type="EMBL" id="TNN24335.1"/>
    </source>
</evidence>
<name>A0A4Z2E6D5_9TELE</name>
<reference evidence="1 2" key="1">
    <citation type="submission" date="2019-03" db="EMBL/GenBank/DDBJ databases">
        <title>First draft genome of Liparis tanakae, snailfish: a comprehensive survey of snailfish specific genes.</title>
        <authorList>
            <person name="Kim W."/>
            <person name="Song I."/>
            <person name="Jeong J.-H."/>
            <person name="Kim D."/>
            <person name="Kim S."/>
            <person name="Ryu S."/>
            <person name="Song J.Y."/>
            <person name="Lee S.K."/>
        </authorList>
    </citation>
    <scope>NUCLEOTIDE SEQUENCE [LARGE SCALE GENOMIC DNA]</scope>
    <source>
        <tissue evidence="1">Muscle</tissue>
    </source>
</reference>